<dbReference type="Proteomes" id="UP000249432">
    <property type="component" value="Unassembled WGS sequence"/>
</dbReference>
<feature type="compositionally biased region" description="Basic and acidic residues" evidence="1">
    <location>
        <begin position="9"/>
        <end position="20"/>
    </location>
</feature>
<proteinExistence type="predicted"/>
<organism evidence="2 3">
    <name type="scientific">Corynebacterium kroppenstedtii</name>
    <dbReference type="NCBI Taxonomy" id="161879"/>
    <lineage>
        <taxon>Bacteria</taxon>
        <taxon>Bacillati</taxon>
        <taxon>Actinomycetota</taxon>
        <taxon>Actinomycetes</taxon>
        <taxon>Mycobacteriales</taxon>
        <taxon>Corynebacteriaceae</taxon>
        <taxon>Corynebacterium</taxon>
    </lineage>
</organism>
<feature type="region of interest" description="Disordered" evidence="1">
    <location>
        <begin position="1"/>
        <end position="84"/>
    </location>
</feature>
<name>A0A2W5U551_9CORY</name>
<comment type="caution">
    <text evidence="2">The sequence shown here is derived from an EMBL/GenBank/DDBJ whole genome shotgun (WGS) entry which is preliminary data.</text>
</comment>
<evidence type="ECO:0000313" key="2">
    <source>
        <dbReference type="EMBL" id="PZR03898.1"/>
    </source>
</evidence>
<protein>
    <recommendedName>
        <fullName evidence="4">DUF3349 domain-containing protein</fullName>
    </recommendedName>
</protein>
<dbReference type="EMBL" id="QFRA01000026">
    <property type="protein sequence ID" value="PZR03898.1"/>
    <property type="molecule type" value="Genomic_DNA"/>
</dbReference>
<sequence length="197" mass="22208">MPGSHHRRSPVDHQRNDRSLHRYQHLRHVRRTLKDLEMSTGSQPTSESTPNRRSTTNPDASDKSATDSGATKKAPTPTGTFSAATQRAIDEQRELEHKHWLLRFIEWLRVGYPAAVPDGDAGAIMYVLKQDLREEDIDRIAATIVAKQDAHRDQGKPITEQEIHRYIETTMSQTPTEDDLARVRAKLHDGGFDVAGA</sequence>
<reference evidence="2 3" key="1">
    <citation type="submission" date="2017-08" db="EMBL/GenBank/DDBJ databases">
        <title>Infants hospitalized years apart are colonized by the same room-sourced microbial strains.</title>
        <authorList>
            <person name="Brooks B."/>
            <person name="Olm M.R."/>
            <person name="Firek B.A."/>
            <person name="Baker R."/>
            <person name="Thomas B.C."/>
            <person name="Morowitz M.J."/>
            <person name="Banfield J.F."/>
        </authorList>
    </citation>
    <scope>NUCLEOTIDE SEQUENCE [LARGE SCALE GENOMIC DNA]</scope>
    <source>
        <strain evidence="2">S2_003_000_R1_3</strain>
    </source>
</reference>
<feature type="compositionally biased region" description="Basic residues" evidence="1">
    <location>
        <begin position="21"/>
        <end position="31"/>
    </location>
</feature>
<dbReference type="InterPro" id="IPR044918">
    <property type="entry name" value="DUF3349_helical"/>
</dbReference>
<evidence type="ECO:0000256" key="1">
    <source>
        <dbReference type="SAM" id="MobiDB-lite"/>
    </source>
</evidence>
<dbReference type="Pfam" id="PF11829">
    <property type="entry name" value="DUF3349"/>
    <property type="match status" value="1"/>
</dbReference>
<gene>
    <name evidence="2" type="ORF">DI525_08750</name>
</gene>
<feature type="compositionally biased region" description="Polar residues" evidence="1">
    <location>
        <begin position="39"/>
        <end position="59"/>
    </location>
</feature>
<evidence type="ECO:0000313" key="3">
    <source>
        <dbReference type="Proteomes" id="UP000249432"/>
    </source>
</evidence>
<evidence type="ECO:0008006" key="4">
    <source>
        <dbReference type="Google" id="ProtNLM"/>
    </source>
</evidence>
<dbReference type="InterPro" id="IPR021784">
    <property type="entry name" value="DUF3349"/>
</dbReference>
<dbReference type="AlphaFoldDB" id="A0A2W5U551"/>
<accession>A0A2W5U551</accession>
<dbReference type="Gene3D" id="1.10.150.430">
    <property type="entry name" value="DUF3349, helical bundle"/>
    <property type="match status" value="1"/>
</dbReference>